<dbReference type="OrthoDB" id="412109at2759"/>
<protein>
    <submittedName>
        <fullName evidence="2">Uncharacterized protein</fullName>
    </submittedName>
</protein>
<organism evidence="2 3">
    <name type="scientific">Psilocybe cf. subviscida</name>
    <dbReference type="NCBI Taxonomy" id="2480587"/>
    <lineage>
        <taxon>Eukaryota</taxon>
        <taxon>Fungi</taxon>
        <taxon>Dikarya</taxon>
        <taxon>Basidiomycota</taxon>
        <taxon>Agaricomycotina</taxon>
        <taxon>Agaricomycetes</taxon>
        <taxon>Agaricomycetidae</taxon>
        <taxon>Agaricales</taxon>
        <taxon>Agaricineae</taxon>
        <taxon>Strophariaceae</taxon>
        <taxon>Psilocybe</taxon>
    </lineage>
</organism>
<evidence type="ECO:0000256" key="1">
    <source>
        <dbReference type="SAM" id="MobiDB-lite"/>
    </source>
</evidence>
<feature type="compositionally biased region" description="Polar residues" evidence="1">
    <location>
        <begin position="275"/>
        <end position="299"/>
    </location>
</feature>
<reference evidence="2 3" key="1">
    <citation type="journal article" date="2020" name="ISME J.">
        <title>Uncovering the hidden diversity of litter-decomposition mechanisms in mushroom-forming fungi.</title>
        <authorList>
            <person name="Floudas D."/>
            <person name="Bentzer J."/>
            <person name="Ahren D."/>
            <person name="Johansson T."/>
            <person name="Persson P."/>
            <person name="Tunlid A."/>
        </authorList>
    </citation>
    <scope>NUCLEOTIDE SEQUENCE [LARGE SCALE GENOMIC DNA]</scope>
    <source>
        <strain evidence="2 3">CBS 101986</strain>
    </source>
</reference>
<feature type="region of interest" description="Disordered" evidence="1">
    <location>
        <begin position="256"/>
        <end position="300"/>
    </location>
</feature>
<dbReference type="Proteomes" id="UP000567179">
    <property type="component" value="Unassembled WGS sequence"/>
</dbReference>
<accession>A0A8H5BRX3</accession>
<name>A0A8H5BRX3_9AGAR</name>
<dbReference type="AlphaFoldDB" id="A0A8H5BRX3"/>
<gene>
    <name evidence="2" type="ORF">D9619_013239</name>
</gene>
<evidence type="ECO:0000313" key="2">
    <source>
        <dbReference type="EMBL" id="KAF5328412.1"/>
    </source>
</evidence>
<proteinExistence type="predicted"/>
<comment type="caution">
    <text evidence="2">The sequence shown here is derived from an EMBL/GenBank/DDBJ whole genome shotgun (WGS) entry which is preliminary data.</text>
</comment>
<dbReference type="EMBL" id="JAACJJ010000004">
    <property type="protein sequence ID" value="KAF5328412.1"/>
    <property type="molecule type" value="Genomic_DNA"/>
</dbReference>
<evidence type="ECO:0000313" key="3">
    <source>
        <dbReference type="Proteomes" id="UP000567179"/>
    </source>
</evidence>
<feature type="region of interest" description="Disordered" evidence="1">
    <location>
        <begin position="120"/>
        <end position="188"/>
    </location>
</feature>
<feature type="compositionally biased region" description="Polar residues" evidence="1">
    <location>
        <begin position="178"/>
        <end position="188"/>
    </location>
</feature>
<feature type="compositionally biased region" description="Low complexity" evidence="1">
    <location>
        <begin position="133"/>
        <end position="145"/>
    </location>
</feature>
<keyword evidence="3" id="KW-1185">Reference proteome</keyword>
<sequence>MPLPQSVERWKAQVRDRIMSNLDDMLQDAAEAYQLKIAHNATAPTQLLYEYESQYNLEVKNLTNDAEEQVRLEIEKEERERQWASSQNWDNSGDVTQSLVEEQISILNNIRSPRSEVYSRASSRASTEPYAFTERSSSTVSTRTSFDGHYPKNEGYHTPPTQTGRVAYDTPYDDCHPLSSQESSPFFMPSQNTIAEEPLDSYYDMSPPSTRPLIAAEEPPVQAVKVLTEADREALARAERHERQQEEFRKRAQAILARKQKQRQQEKTEQWTDDAPQQQPWSPSASEVSENSPSDQDSASAVLKAEHPMNPQDITNLVLFHAQQWTWMLTLANIQWADLPWPLLSFSAPRRVEDLTLGAVAEYVVAPVQVRNGAGKALDADVDHTDRAAVKDRLKDLLRRWNPDRFEIKYLSRVADEHEREMVREGSATVARILNDLLTKWNDL</sequence>